<dbReference type="Gene3D" id="3.40.50.720">
    <property type="entry name" value="NAD(P)-binding Rossmann-like Domain"/>
    <property type="match status" value="1"/>
</dbReference>
<comment type="similarity">
    <text evidence="1">Belongs to the short-chain dehydrogenases/reductases (SDR) family.</text>
</comment>
<organism evidence="3">
    <name type="scientific">Caldilineaceae bacterium SB0664_bin_27</name>
    <dbReference type="NCBI Taxonomy" id="2605260"/>
    <lineage>
        <taxon>Bacteria</taxon>
        <taxon>Bacillati</taxon>
        <taxon>Chloroflexota</taxon>
        <taxon>Caldilineae</taxon>
        <taxon>Caldilineales</taxon>
        <taxon>Caldilineaceae</taxon>
    </lineage>
</organism>
<dbReference type="GO" id="GO:0016616">
    <property type="term" value="F:oxidoreductase activity, acting on the CH-OH group of donors, NAD or NADP as acceptor"/>
    <property type="evidence" value="ECO:0007669"/>
    <property type="project" value="TreeGrafter"/>
</dbReference>
<dbReference type="FunFam" id="3.40.50.720:FF:000084">
    <property type="entry name" value="Short-chain dehydrogenase reductase"/>
    <property type="match status" value="1"/>
</dbReference>
<protein>
    <submittedName>
        <fullName evidence="3">3-oxoacyl-ACP reductase FabG</fullName>
    </submittedName>
</protein>
<evidence type="ECO:0000313" key="3">
    <source>
        <dbReference type="EMBL" id="MXY93344.1"/>
    </source>
</evidence>
<dbReference type="NCBIfam" id="NF009466">
    <property type="entry name" value="PRK12826.1-2"/>
    <property type="match status" value="1"/>
</dbReference>
<dbReference type="NCBIfam" id="NF005559">
    <property type="entry name" value="PRK07231.1"/>
    <property type="match status" value="1"/>
</dbReference>
<dbReference type="AlphaFoldDB" id="A0A6B0YQG0"/>
<accession>A0A6B0YQG0</accession>
<dbReference type="SUPFAM" id="SSF51735">
    <property type="entry name" value="NAD(P)-binding Rossmann-fold domains"/>
    <property type="match status" value="1"/>
</dbReference>
<dbReference type="PRINTS" id="PR00081">
    <property type="entry name" value="GDHRDH"/>
</dbReference>
<gene>
    <name evidence="3" type="ORF">F4Y42_07850</name>
</gene>
<name>A0A6B0YQG0_9CHLR</name>
<dbReference type="InterPro" id="IPR036291">
    <property type="entry name" value="NAD(P)-bd_dom_sf"/>
</dbReference>
<dbReference type="PRINTS" id="PR00080">
    <property type="entry name" value="SDRFAMILY"/>
</dbReference>
<comment type="caution">
    <text evidence="3">The sequence shown here is derived from an EMBL/GenBank/DDBJ whole genome shotgun (WGS) entry which is preliminary data.</text>
</comment>
<evidence type="ECO:0000256" key="2">
    <source>
        <dbReference type="ARBA" id="ARBA00023002"/>
    </source>
</evidence>
<dbReference type="Pfam" id="PF13561">
    <property type="entry name" value="adh_short_C2"/>
    <property type="match status" value="1"/>
</dbReference>
<sequence>MGKAMRLANKVAVVTGGSRGIGKAISLAFAGEGADVVVGYHASAEKARLVQGEIEVLGQRALTCQADVSNRSQVEQLMRTAVETLGRIDILANVAGITLRSAMEELSEEDWDRVIDTNLKGTFLCSQAAAQIMIGQGGGNIINIGSVSGLAAHYNRGAYGPSKAAVAMLSKVMAVEWADRNIRVNTILPGTTETEMTDYSYPTAEMRAKREQTIPLNRFVQPEEVAAAAVFLASDDAAAITGHSLVIDGGFQNSLFQLMERLLT</sequence>
<proteinExistence type="inferred from homology"/>
<dbReference type="EMBL" id="VXRG01000066">
    <property type="protein sequence ID" value="MXY93344.1"/>
    <property type="molecule type" value="Genomic_DNA"/>
</dbReference>
<evidence type="ECO:0000256" key="1">
    <source>
        <dbReference type="ARBA" id="ARBA00006484"/>
    </source>
</evidence>
<reference evidence="3" key="1">
    <citation type="submission" date="2019-09" db="EMBL/GenBank/DDBJ databases">
        <title>Characterisation of the sponge microbiome using genome-centric metagenomics.</title>
        <authorList>
            <person name="Engelberts J.P."/>
            <person name="Robbins S.J."/>
            <person name="De Goeij J.M."/>
            <person name="Aranda M."/>
            <person name="Bell S.C."/>
            <person name="Webster N.S."/>
        </authorList>
    </citation>
    <scope>NUCLEOTIDE SEQUENCE</scope>
    <source>
        <strain evidence="3">SB0664_bin_27</strain>
    </source>
</reference>
<dbReference type="InterPro" id="IPR002347">
    <property type="entry name" value="SDR_fam"/>
</dbReference>
<keyword evidence="2" id="KW-0560">Oxidoreductase</keyword>
<dbReference type="PANTHER" id="PTHR42760">
    <property type="entry name" value="SHORT-CHAIN DEHYDROGENASES/REDUCTASES FAMILY MEMBER"/>
    <property type="match status" value="1"/>
</dbReference>